<dbReference type="PRINTS" id="PR00080">
    <property type="entry name" value="SDRFAMILY"/>
</dbReference>
<dbReference type="OMA" id="AKAAYFF"/>
<keyword evidence="2" id="KW-0560">Oxidoreductase</keyword>
<dbReference type="InterPro" id="IPR036291">
    <property type="entry name" value="NAD(P)-bd_dom_sf"/>
</dbReference>
<dbReference type="OrthoDB" id="47007at2759"/>
<evidence type="ECO:0000256" key="2">
    <source>
        <dbReference type="ARBA" id="ARBA00023002"/>
    </source>
</evidence>
<evidence type="ECO:0000256" key="1">
    <source>
        <dbReference type="ARBA" id="ARBA00006484"/>
    </source>
</evidence>
<dbReference type="EMBL" id="KV907493">
    <property type="protein sequence ID" value="OOG00774.1"/>
    <property type="molecule type" value="Genomic_DNA"/>
</dbReference>
<comment type="similarity">
    <text evidence="1">Belongs to the short-chain dehydrogenases/reductases (SDR) family.</text>
</comment>
<dbReference type="InterPro" id="IPR002347">
    <property type="entry name" value="SDR_fam"/>
</dbReference>
<dbReference type="Proteomes" id="UP000188318">
    <property type="component" value="Unassembled WGS sequence"/>
</dbReference>
<proteinExistence type="inferred from homology"/>
<organism evidence="3 4">
    <name type="scientific">Aspergillus carbonarius (strain ITEM 5010)</name>
    <dbReference type="NCBI Taxonomy" id="602072"/>
    <lineage>
        <taxon>Eukaryota</taxon>
        <taxon>Fungi</taxon>
        <taxon>Dikarya</taxon>
        <taxon>Ascomycota</taxon>
        <taxon>Pezizomycotina</taxon>
        <taxon>Eurotiomycetes</taxon>
        <taxon>Eurotiomycetidae</taxon>
        <taxon>Eurotiales</taxon>
        <taxon>Aspergillaceae</taxon>
        <taxon>Aspergillus</taxon>
        <taxon>Aspergillus subgen. Circumdati</taxon>
    </lineage>
</organism>
<protein>
    <recommendedName>
        <fullName evidence="5">Ketoreductase (KR) domain-containing protein</fullName>
    </recommendedName>
</protein>
<evidence type="ECO:0000313" key="4">
    <source>
        <dbReference type="Proteomes" id="UP000188318"/>
    </source>
</evidence>
<dbReference type="PANTHER" id="PTHR48107:SF7">
    <property type="entry name" value="RE15974P"/>
    <property type="match status" value="1"/>
</dbReference>
<dbReference type="PRINTS" id="PR00081">
    <property type="entry name" value="GDHRDH"/>
</dbReference>
<accession>A0A1R3S220</accession>
<dbReference type="AlphaFoldDB" id="A0A1R3S220"/>
<evidence type="ECO:0000313" key="3">
    <source>
        <dbReference type="EMBL" id="OOG00774.1"/>
    </source>
</evidence>
<dbReference type="GO" id="GO:0016614">
    <property type="term" value="F:oxidoreductase activity, acting on CH-OH group of donors"/>
    <property type="evidence" value="ECO:0007669"/>
    <property type="project" value="UniProtKB-ARBA"/>
</dbReference>
<dbReference type="Pfam" id="PF13561">
    <property type="entry name" value="adh_short_C2"/>
    <property type="match status" value="1"/>
</dbReference>
<dbReference type="PANTHER" id="PTHR48107">
    <property type="entry name" value="NADPH-DEPENDENT ALDEHYDE REDUCTASE-LIKE PROTEIN, CHLOROPLASTIC-RELATED"/>
    <property type="match status" value="1"/>
</dbReference>
<gene>
    <name evidence="3" type="ORF">ASPCADRAFT_125784</name>
</gene>
<evidence type="ECO:0008006" key="5">
    <source>
        <dbReference type="Google" id="ProtNLM"/>
    </source>
</evidence>
<name>A0A1R3S220_ASPC5</name>
<sequence>MALTNKVALITGGVKNLGAQTARELASLGANLALHYHSASSKPNASALTSELQQTYPSIKIVSYKGDLTSAVAVTQLFQSVKQDFGHVDIVVNTVGKVLKKPISEITEDEYDTMFAINSKTAFFILKEAAIHVTDGGKIITVVTALLGAFTGFYTSYAGSKAPVEHFTRGVCKELQSRRVSVNNVAPGPMDTPFFYPQESPEAVEFHKSNGMGGRLTMVQDIAPLIRFLCTEGGWITGQTIFANGGYTTR</sequence>
<dbReference type="Gene3D" id="3.40.50.720">
    <property type="entry name" value="NAD(P)-binding Rossmann-like Domain"/>
    <property type="match status" value="1"/>
</dbReference>
<dbReference type="NCBIfam" id="NF009385">
    <property type="entry name" value="PRK12744.1"/>
    <property type="match status" value="1"/>
</dbReference>
<reference evidence="4" key="1">
    <citation type="journal article" date="2017" name="Genome Biol.">
        <title>Comparative genomics reveals high biological diversity and specific adaptations in the industrially and medically important fungal genus Aspergillus.</title>
        <authorList>
            <person name="de Vries R.P."/>
            <person name="Riley R."/>
            <person name="Wiebenga A."/>
            <person name="Aguilar-Osorio G."/>
            <person name="Amillis S."/>
            <person name="Uchima C.A."/>
            <person name="Anderluh G."/>
            <person name="Asadollahi M."/>
            <person name="Askin M."/>
            <person name="Barry K."/>
            <person name="Battaglia E."/>
            <person name="Bayram O."/>
            <person name="Benocci T."/>
            <person name="Braus-Stromeyer S.A."/>
            <person name="Caldana C."/>
            <person name="Canovas D."/>
            <person name="Cerqueira G.C."/>
            <person name="Chen F."/>
            <person name="Chen W."/>
            <person name="Choi C."/>
            <person name="Clum A."/>
            <person name="Dos Santos R.A."/>
            <person name="Damasio A.R."/>
            <person name="Diallinas G."/>
            <person name="Emri T."/>
            <person name="Fekete E."/>
            <person name="Flipphi M."/>
            <person name="Freyberg S."/>
            <person name="Gallo A."/>
            <person name="Gournas C."/>
            <person name="Habgood R."/>
            <person name="Hainaut M."/>
            <person name="Harispe M.L."/>
            <person name="Henrissat B."/>
            <person name="Hilden K.S."/>
            <person name="Hope R."/>
            <person name="Hossain A."/>
            <person name="Karabika E."/>
            <person name="Karaffa L."/>
            <person name="Karanyi Z."/>
            <person name="Krasevec N."/>
            <person name="Kuo A."/>
            <person name="Kusch H."/>
            <person name="LaButti K."/>
            <person name="Lagendijk E.L."/>
            <person name="Lapidus A."/>
            <person name="Levasseur A."/>
            <person name="Lindquist E."/>
            <person name="Lipzen A."/>
            <person name="Logrieco A.F."/>
            <person name="MacCabe A."/>
            <person name="Maekelae M.R."/>
            <person name="Malavazi I."/>
            <person name="Melin P."/>
            <person name="Meyer V."/>
            <person name="Mielnichuk N."/>
            <person name="Miskei M."/>
            <person name="Molnar A.P."/>
            <person name="Mule G."/>
            <person name="Ngan C.Y."/>
            <person name="Orejas M."/>
            <person name="Orosz E."/>
            <person name="Ouedraogo J.P."/>
            <person name="Overkamp K.M."/>
            <person name="Park H.-S."/>
            <person name="Perrone G."/>
            <person name="Piumi F."/>
            <person name="Punt P.J."/>
            <person name="Ram A.F."/>
            <person name="Ramon A."/>
            <person name="Rauscher S."/>
            <person name="Record E."/>
            <person name="Riano-Pachon D.M."/>
            <person name="Robert V."/>
            <person name="Roehrig J."/>
            <person name="Ruller R."/>
            <person name="Salamov A."/>
            <person name="Salih N.S."/>
            <person name="Samson R.A."/>
            <person name="Sandor E."/>
            <person name="Sanguinetti M."/>
            <person name="Schuetze T."/>
            <person name="Sepcic K."/>
            <person name="Shelest E."/>
            <person name="Sherlock G."/>
            <person name="Sophianopoulou V."/>
            <person name="Squina F.M."/>
            <person name="Sun H."/>
            <person name="Susca A."/>
            <person name="Todd R.B."/>
            <person name="Tsang A."/>
            <person name="Unkles S.E."/>
            <person name="van de Wiele N."/>
            <person name="van Rossen-Uffink D."/>
            <person name="Oliveira J.V."/>
            <person name="Vesth T.C."/>
            <person name="Visser J."/>
            <person name="Yu J.-H."/>
            <person name="Zhou M."/>
            <person name="Andersen M.R."/>
            <person name="Archer D.B."/>
            <person name="Baker S.E."/>
            <person name="Benoit I."/>
            <person name="Brakhage A.A."/>
            <person name="Braus G.H."/>
            <person name="Fischer R."/>
            <person name="Frisvad J.C."/>
            <person name="Goldman G.H."/>
            <person name="Houbraken J."/>
            <person name="Oakley B."/>
            <person name="Pocsi I."/>
            <person name="Scazzocchio C."/>
            <person name="Seiboth B."/>
            <person name="vanKuyk P.A."/>
            <person name="Wortman J."/>
            <person name="Dyer P.S."/>
            <person name="Grigoriev I.V."/>
        </authorList>
    </citation>
    <scope>NUCLEOTIDE SEQUENCE [LARGE SCALE GENOMIC DNA]</scope>
    <source>
        <strain evidence="4">ITEM 5010</strain>
    </source>
</reference>
<dbReference type="SUPFAM" id="SSF51735">
    <property type="entry name" value="NAD(P)-binding Rossmann-fold domains"/>
    <property type="match status" value="1"/>
</dbReference>
<dbReference type="STRING" id="602072.A0A1R3S220"/>
<keyword evidence="4" id="KW-1185">Reference proteome</keyword>
<dbReference type="VEuPathDB" id="FungiDB:ASPCADRAFT_125784"/>